<dbReference type="InterPro" id="IPR036397">
    <property type="entry name" value="RNaseH_sf"/>
</dbReference>
<dbReference type="Gene3D" id="1.10.340.70">
    <property type="match status" value="1"/>
</dbReference>
<dbReference type="OMA" id="CNECAST"/>
<dbReference type="OrthoDB" id="7695119at2759"/>
<sequence length="130" mass="15540">MWDHRVIILCSLRGRLLEELHDSHWEVVKMKQVARSYFWWPKLDEEIEKITKSCRLCLEHADNPSRAVSHSWTWPLAPNQRLHADFCGPIKGYMYLVICDSYSKWIDVKEMVDITADSTIHAFREYFALW</sequence>
<dbReference type="InterPro" id="IPR050951">
    <property type="entry name" value="Retrovirus_Pol_polyprotein"/>
</dbReference>
<protein>
    <recommendedName>
        <fullName evidence="1">RNA-directed DNA polymerase</fullName>
        <ecNumber evidence="1">2.7.7.49</ecNumber>
    </recommendedName>
</protein>
<gene>
    <name evidence="3" type="ORF">X777_04190</name>
</gene>
<dbReference type="EMBL" id="KK107194">
    <property type="protein sequence ID" value="EZA55681.1"/>
    <property type="molecule type" value="Genomic_DNA"/>
</dbReference>
<dbReference type="PANTHER" id="PTHR37984">
    <property type="entry name" value="PROTEIN CBG26694"/>
    <property type="match status" value="1"/>
</dbReference>
<dbReference type="SUPFAM" id="SSF53098">
    <property type="entry name" value="Ribonuclease H-like"/>
    <property type="match status" value="1"/>
</dbReference>
<keyword evidence="4" id="KW-1185">Reference proteome</keyword>
<dbReference type="Gene3D" id="3.30.420.10">
    <property type="entry name" value="Ribonuclease H-like superfamily/Ribonuclease H"/>
    <property type="match status" value="1"/>
</dbReference>
<proteinExistence type="predicted"/>
<dbReference type="EC" id="2.7.7.49" evidence="1"/>
<name>A0A026WJ54_OOCBI</name>
<evidence type="ECO:0000259" key="2">
    <source>
        <dbReference type="Pfam" id="PF17921"/>
    </source>
</evidence>
<dbReference type="Pfam" id="PF17921">
    <property type="entry name" value="Integrase_H2C2"/>
    <property type="match status" value="1"/>
</dbReference>
<evidence type="ECO:0000313" key="3">
    <source>
        <dbReference type="EMBL" id="EZA55681.1"/>
    </source>
</evidence>
<dbReference type="STRING" id="2015173.A0A026WJ54"/>
<reference evidence="3 4" key="1">
    <citation type="journal article" date="2014" name="Curr. Biol.">
        <title>The genome of the clonal raider ant Cerapachys biroi.</title>
        <authorList>
            <person name="Oxley P.R."/>
            <person name="Ji L."/>
            <person name="Fetter-Pruneda I."/>
            <person name="McKenzie S.K."/>
            <person name="Li C."/>
            <person name="Hu H."/>
            <person name="Zhang G."/>
            <person name="Kronauer D.J."/>
        </authorList>
    </citation>
    <scope>NUCLEOTIDE SEQUENCE [LARGE SCALE GENOMIC DNA]</scope>
</reference>
<dbReference type="GO" id="GO:0003964">
    <property type="term" value="F:RNA-directed DNA polymerase activity"/>
    <property type="evidence" value="ECO:0007669"/>
    <property type="project" value="UniProtKB-EC"/>
</dbReference>
<feature type="domain" description="Integrase zinc-binding" evidence="2">
    <location>
        <begin position="11"/>
        <end position="60"/>
    </location>
</feature>
<accession>A0A026WJ54</accession>
<dbReference type="PANTHER" id="PTHR37984:SF5">
    <property type="entry name" value="PROTEIN NYNRIN-LIKE"/>
    <property type="match status" value="1"/>
</dbReference>
<evidence type="ECO:0000256" key="1">
    <source>
        <dbReference type="ARBA" id="ARBA00012493"/>
    </source>
</evidence>
<dbReference type="Proteomes" id="UP000053097">
    <property type="component" value="Unassembled WGS sequence"/>
</dbReference>
<dbReference type="InterPro" id="IPR041588">
    <property type="entry name" value="Integrase_H2C2"/>
</dbReference>
<dbReference type="AlphaFoldDB" id="A0A026WJ54"/>
<dbReference type="GO" id="GO:0003676">
    <property type="term" value="F:nucleic acid binding"/>
    <property type="evidence" value="ECO:0007669"/>
    <property type="project" value="InterPro"/>
</dbReference>
<organism evidence="3 4">
    <name type="scientific">Ooceraea biroi</name>
    <name type="common">Clonal raider ant</name>
    <name type="synonym">Cerapachys biroi</name>
    <dbReference type="NCBI Taxonomy" id="2015173"/>
    <lineage>
        <taxon>Eukaryota</taxon>
        <taxon>Metazoa</taxon>
        <taxon>Ecdysozoa</taxon>
        <taxon>Arthropoda</taxon>
        <taxon>Hexapoda</taxon>
        <taxon>Insecta</taxon>
        <taxon>Pterygota</taxon>
        <taxon>Neoptera</taxon>
        <taxon>Endopterygota</taxon>
        <taxon>Hymenoptera</taxon>
        <taxon>Apocrita</taxon>
        <taxon>Aculeata</taxon>
        <taxon>Formicoidea</taxon>
        <taxon>Formicidae</taxon>
        <taxon>Dorylinae</taxon>
        <taxon>Ooceraea</taxon>
    </lineage>
</organism>
<dbReference type="InterPro" id="IPR012337">
    <property type="entry name" value="RNaseH-like_sf"/>
</dbReference>
<evidence type="ECO:0000313" key="4">
    <source>
        <dbReference type="Proteomes" id="UP000053097"/>
    </source>
</evidence>